<sequence length="123" mass="13692">MKRPRFQVTVADTALRDELARLLLAAGYEVRLDPDDRHDSDFALLETSELAQQHASWQQSIQSSRSIATAVGMLMERHRLSGEHAFDALRRQARDQRTQLVQLARDIVAGTAHLLAPGPPPAS</sequence>
<dbReference type="Gene3D" id="1.10.10.10">
    <property type="entry name" value="Winged helix-like DNA-binding domain superfamily/Winged helix DNA-binding domain"/>
    <property type="match status" value="1"/>
</dbReference>
<gene>
    <name evidence="2" type="ORF">HLB44_18245</name>
</gene>
<dbReference type="InterPro" id="IPR005561">
    <property type="entry name" value="ANTAR"/>
</dbReference>
<evidence type="ECO:0000313" key="2">
    <source>
        <dbReference type="EMBL" id="NRF68938.1"/>
    </source>
</evidence>
<dbReference type="Proteomes" id="UP000737171">
    <property type="component" value="Unassembled WGS sequence"/>
</dbReference>
<dbReference type="PROSITE" id="PS50921">
    <property type="entry name" value="ANTAR"/>
    <property type="match status" value="1"/>
</dbReference>
<name>A0ABX2EK02_9BURK</name>
<evidence type="ECO:0000259" key="1">
    <source>
        <dbReference type="PROSITE" id="PS50921"/>
    </source>
</evidence>
<keyword evidence="3" id="KW-1185">Reference proteome</keyword>
<dbReference type="SUPFAM" id="SSF52172">
    <property type="entry name" value="CheY-like"/>
    <property type="match status" value="1"/>
</dbReference>
<protein>
    <submittedName>
        <fullName evidence="2">ANTAR domain-containing protein</fullName>
    </submittedName>
</protein>
<dbReference type="RefSeq" id="WP_173125128.1">
    <property type="nucleotide sequence ID" value="NZ_JABRWJ010000005.1"/>
</dbReference>
<dbReference type="InterPro" id="IPR011006">
    <property type="entry name" value="CheY-like_superfamily"/>
</dbReference>
<comment type="caution">
    <text evidence="2">The sequence shown here is derived from an EMBL/GenBank/DDBJ whole genome shotgun (WGS) entry which is preliminary data.</text>
</comment>
<accession>A0ABX2EK02</accession>
<dbReference type="SMART" id="SM01012">
    <property type="entry name" value="ANTAR"/>
    <property type="match status" value="1"/>
</dbReference>
<dbReference type="Pfam" id="PF03861">
    <property type="entry name" value="ANTAR"/>
    <property type="match status" value="1"/>
</dbReference>
<feature type="domain" description="ANTAR" evidence="1">
    <location>
        <begin position="47"/>
        <end position="108"/>
    </location>
</feature>
<reference evidence="2 3" key="1">
    <citation type="submission" date="2020-05" db="EMBL/GenBank/DDBJ databases">
        <title>Aquincola sp. isolate from soil.</title>
        <authorList>
            <person name="Han J."/>
            <person name="Kim D.-U."/>
        </authorList>
    </citation>
    <scope>NUCLEOTIDE SEQUENCE [LARGE SCALE GENOMIC DNA]</scope>
    <source>
        <strain evidence="2 3">S2</strain>
    </source>
</reference>
<evidence type="ECO:0000313" key="3">
    <source>
        <dbReference type="Proteomes" id="UP000737171"/>
    </source>
</evidence>
<dbReference type="InterPro" id="IPR036388">
    <property type="entry name" value="WH-like_DNA-bd_sf"/>
</dbReference>
<proteinExistence type="predicted"/>
<organism evidence="2 3">
    <name type="scientific">Pseudaquabacterium terrae</name>
    <dbReference type="NCBI Taxonomy" id="2732868"/>
    <lineage>
        <taxon>Bacteria</taxon>
        <taxon>Pseudomonadati</taxon>
        <taxon>Pseudomonadota</taxon>
        <taxon>Betaproteobacteria</taxon>
        <taxon>Burkholderiales</taxon>
        <taxon>Sphaerotilaceae</taxon>
        <taxon>Pseudaquabacterium</taxon>
    </lineage>
</organism>
<dbReference type="EMBL" id="JABRWJ010000005">
    <property type="protein sequence ID" value="NRF68938.1"/>
    <property type="molecule type" value="Genomic_DNA"/>
</dbReference>